<dbReference type="AlphaFoldDB" id="A0A6J4I910"/>
<gene>
    <name evidence="2" type="ORF">AVDCRST_MAG76-2017</name>
</gene>
<evidence type="ECO:0000313" key="2">
    <source>
        <dbReference type="EMBL" id="CAA9245791.1"/>
    </source>
</evidence>
<evidence type="ECO:0000256" key="1">
    <source>
        <dbReference type="SAM" id="MobiDB-lite"/>
    </source>
</evidence>
<sequence>MVPELSESGASSWSATPGGAVPGRPKATLTVTLRVADPSAIDTRRVEAIVAMAKPAHLEHRVKVVSS</sequence>
<dbReference type="EMBL" id="CADCSZ010000125">
    <property type="protein sequence ID" value="CAA9245791.1"/>
    <property type="molecule type" value="Genomic_DNA"/>
</dbReference>
<reference evidence="2" key="1">
    <citation type="submission" date="2020-02" db="EMBL/GenBank/DDBJ databases">
        <authorList>
            <person name="Meier V. D."/>
        </authorList>
    </citation>
    <scope>NUCLEOTIDE SEQUENCE</scope>
    <source>
        <strain evidence="2">AVDCRST_MAG76</strain>
    </source>
</reference>
<name>A0A6J4I910_9ACTN</name>
<protein>
    <submittedName>
        <fullName evidence="2">Uncharacterized protein</fullName>
    </submittedName>
</protein>
<feature type="region of interest" description="Disordered" evidence="1">
    <location>
        <begin position="1"/>
        <end position="25"/>
    </location>
</feature>
<organism evidence="2">
    <name type="scientific">uncultured Acidimicrobiales bacterium</name>
    <dbReference type="NCBI Taxonomy" id="310071"/>
    <lineage>
        <taxon>Bacteria</taxon>
        <taxon>Bacillati</taxon>
        <taxon>Actinomycetota</taxon>
        <taxon>Acidimicrobiia</taxon>
        <taxon>Acidimicrobiales</taxon>
        <taxon>environmental samples</taxon>
    </lineage>
</organism>
<proteinExistence type="predicted"/>
<accession>A0A6J4I910</accession>